<protein>
    <submittedName>
        <fullName evidence="2">Uncharacterized protein</fullName>
    </submittedName>
</protein>
<feature type="transmembrane region" description="Helical" evidence="1">
    <location>
        <begin position="39"/>
        <end position="59"/>
    </location>
</feature>
<sequence>MEFLLVLAPVVGVFVSLLLILLVAFILSKIFKFDLKLPYGKIIAVALVLTLAAGAFKVFTSPITRPTATEVVNDTAKYKVDPMTTVEAPKMVDNSFKAEEVDVTTLNSEERIKSHNATN</sequence>
<dbReference type="EMBL" id="MN794232">
    <property type="protein sequence ID" value="QHJ74520.1"/>
    <property type="molecule type" value="Genomic_DNA"/>
</dbReference>
<keyword evidence="1" id="KW-0472">Membrane</keyword>
<gene>
    <name evidence="2" type="ORF">VH12019_00220</name>
</gene>
<proteinExistence type="predicted"/>
<name>A0A6B9SU62_9CAUD</name>
<accession>A0A6B9SU62</accession>
<evidence type="ECO:0000256" key="1">
    <source>
        <dbReference type="SAM" id="Phobius"/>
    </source>
</evidence>
<evidence type="ECO:0000313" key="3">
    <source>
        <dbReference type="Proteomes" id="UP000464957"/>
    </source>
</evidence>
<dbReference type="Proteomes" id="UP000464957">
    <property type="component" value="Segment"/>
</dbReference>
<organism evidence="2 3">
    <name type="scientific">Vibrio phage VH1_2019</name>
    <dbReference type="NCBI Taxonomy" id="2686307"/>
    <lineage>
        <taxon>Viruses</taxon>
        <taxon>Duplodnaviria</taxon>
        <taxon>Heunggongvirae</taxon>
        <taxon>Uroviricota</taxon>
        <taxon>Caudoviricetes</taxon>
        <taxon>Pantevenvirales</taxon>
        <taxon>Straboviridae</taxon>
        <taxon>Schizotequatrovirus</taxon>
        <taxon>Schizotequatrovirus KVP40</taxon>
    </lineage>
</organism>
<reference evidence="2 3" key="1">
    <citation type="submission" date="2019-12" db="EMBL/GenBank/DDBJ databases">
        <authorList>
            <person name="Harris M."/>
            <person name="Ho T.C."/>
            <person name="Fruchtman H."/>
            <person name="Garin M."/>
            <person name="Kubatin V."/>
            <person name="Lu T."/>
            <person name="Xue L."/>
            <person name="Marr M.T."/>
        </authorList>
    </citation>
    <scope>NUCLEOTIDE SEQUENCE [LARGE SCALE GENOMIC DNA]</scope>
</reference>
<evidence type="ECO:0000313" key="2">
    <source>
        <dbReference type="EMBL" id="QHJ74520.1"/>
    </source>
</evidence>
<feature type="transmembrane region" description="Helical" evidence="1">
    <location>
        <begin position="6"/>
        <end position="27"/>
    </location>
</feature>
<keyword evidence="1" id="KW-1133">Transmembrane helix</keyword>
<keyword evidence="1" id="KW-0812">Transmembrane</keyword>